<organism evidence="4 5">
    <name type="scientific">Acaulospora morrowiae</name>
    <dbReference type="NCBI Taxonomy" id="94023"/>
    <lineage>
        <taxon>Eukaryota</taxon>
        <taxon>Fungi</taxon>
        <taxon>Fungi incertae sedis</taxon>
        <taxon>Mucoromycota</taxon>
        <taxon>Glomeromycotina</taxon>
        <taxon>Glomeromycetes</taxon>
        <taxon>Diversisporales</taxon>
        <taxon>Acaulosporaceae</taxon>
        <taxon>Acaulospora</taxon>
    </lineage>
</organism>
<dbReference type="Proteomes" id="UP000789342">
    <property type="component" value="Unassembled WGS sequence"/>
</dbReference>
<dbReference type="InterPro" id="IPR002110">
    <property type="entry name" value="Ankyrin_rpt"/>
</dbReference>
<evidence type="ECO:0000313" key="5">
    <source>
        <dbReference type="Proteomes" id="UP000789342"/>
    </source>
</evidence>
<dbReference type="OrthoDB" id="426293at2759"/>
<dbReference type="SMART" id="SM00248">
    <property type="entry name" value="ANK"/>
    <property type="match status" value="2"/>
</dbReference>
<keyword evidence="1" id="KW-0677">Repeat</keyword>
<dbReference type="InterPro" id="IPR036770">
    <property type="entry name" value="Ankyrin_rpt-contain_sf"/>
</dbReference>
<dbReference type="GO" id="GO:0004842">
    <property type="term" value="F:ubiquitin-protein transferase activity"/>
    <property type="evidence" value="ECO:0007669"/>
    <property type="project" value="TreeGrafter"/>
</dbReference>
<gene>
    <name evidence="4" type="ORF">AMORRO_LOCUS6023</name>
</gene>
<feature type="non-terminal residue" evidence="4">
    <location>
        <position position="85"/>
    </location>
</feature>
<sequence>LLSTPLHRASVKNHLNVVNLLLSFGADPRLQDSDGQTSLHKACENGSKDVISILKGKNVETIRDNKDRVALDCCKDEETKRILLA</sequence>
<proteinExistence type="predicted"/>
<evidence type="ECO:0000256" key="2">
    <source>
        <dbReference type="ARBA" id="ARBA00023043"/>
    </source>
</evidence>
<name>A0A9N9FTJ2_9GLOM</name>
<dbReference type="PROSITE" id="PS50297">
    <property type="entry name" value="ANK_REP_REGION"/>
    <property type="match status" value="1"/>
</dbReference>
<evidence type="ECO:0000256" key="1">
    <source>
        <dbReference type="ARBA" id="ARBA00022737"/>
    </source>
</evidence>
<accession>A0A9N9FTJ2</accession>
<dbReference type="Gene3D" id="1.25.40.20">
    <property type="entry name" value="Ankyrin repeat-containing domain"/>
    <property type="match status" value="1"/>
</dbReference>
<evidence type="ECO:0000313" key="4">
    <source>
        <dbReference type="EMBL" id="CAG8561111.1"/>
    </source>
</evidence>
<dbReference type="PROSITE" id="PS50088">
    <property type="entry name" value="ANK_REPEAT"/>
    <property type="match status" value="1"/>
</dbReference>
<reference evidence="4" key="1">
    <citation type="submission" date="2021-06" db="EMBL/GenBank/DDBJ databases">
        <authorList>
            <person name="Kallberg Y."/>
            <person name="Tangrot J."/>
            <person name="Rosling A."/>
        </authorList>
    </citation>
    <scope>NUCLEOTIDE SEQUENCE</scope>
    <source>
        <strain evidence="4">CL551</strain>
    </source>
</reference>
<keyword evidence="5" id="KW-1185">Reference proteome</keyword>
<dbReference type="EMBL" id="CAJVPV010003849">
    <property type="protein sequence ID" value="CAG8561111.1"/>
    <property type="molecule type" value="Genomic_DNA"/>
</dbReference>
<keyword evidence="2 3" id="KW-0040">ANK repeat</keyword>
<dbReference type="Pfam" id="PF12796">
    <property type="entry name" value="Ank_2"/>
    <property type="match status" value="1"/>
</dbReference>
<dbReference type="SUPFAM" id="SSF48403">
    <property type="entry name" value="Ankyrin repeat"/>
    <property type="match status" value="1"/>
</dbReference>
<comment type="caution">
    <text evidence="4">The sequence shown here is derived from an EMBL/GenBank/DDBJ whole genome shotgun (WGS) entry which is preliminary data.</text>
</comment>
<dbReference type="GO" id="GO:0085020">
    <property type="term" value="P:protein K6-linked ubiquitination"/>
    <property type="evidence" value="ECO:0007669"/>
    <property type="project" value="TreeGrafter"/>
</dbReference>
<protein>
    <submittedName>
        <fullName evidence="4">9824_t:CDS:1</fullName>
    </submittedName>
</protein>
<dbReference type="PANTHER" id="PTHR24171">
    <property type="entry name" value="ANKYRIN REPEAT DOMAIN-CONTAINING PROTEIN 39-RELATED"/>
    <property type="match status" value="1"/>
</dbReference>
<feature type="repeat" description="ANK" evidence="3">
    <location>
        <begin position="1"/>
        <end position="33"/>
    </location>
</feature>
<dbReference type="AlphaFoldDB" id="A0A9N9FTJ2"/>
<evidence type="ECO:0000256" key="3">
    <source>
        <dbReference type="PROSITE-ProRule" id="PRU00023"/>
    </source>
</evidence>
<dbReference type="PANTHER" id="PTHR24171:SF11">
    <property type="entry name" value="26S PROTEASOME NON-ATPASE REGULATORY SUBUNIT 10"/>
    <property type="match status" value="1"/>
</dbReference>